<dbReference type="Proteomes" id="UP001318682">
    <property type="component" value="Chromosome"/>
</dbReference>
<evidence type="ECO:0000313" key="2">
    <source>
        <dbReference type="EMBL" id="WVX47095.1"/>
    </source>
</evidence>
<reference evidence="2 3" key="1">
    <citation type="submission" date="2015-07" db="EMBL/GenBank/DDBJ databases">
        <authorList>
            <person name="Voget S."/>
            <person name="Dogs M."/>
            <person name="Brinkhoff T.H."/>
            <person name="Daniel R."/>
        </authorList>
    </citation>
    <scope>NUCLEOTIDE SEQUENCE [LARGE SCALE GENOMIC DNA]</scope>
    <source>
        <strain evidence="2 3">B14</strain>
    </source>
</reference>
<organism evidence="2 3">
    <name type="scientific">Roseobacter fucihabitans</name>
    <dbReference type="NCBI Taxonomy" id="1537242"/>
    <lineage>
        <taxon>Bacteria</taxon>
        <taxon>Pseudomonadati</taxon>
        <taxon>Pseudomonadota</taxon>
        <taxon>Alphaproteobacteria</taxon>
        <taxon>Rhodobacterales</taxon>
        <taxon>Roseobacteraceae</taxon>
        <taxon>Roseobacter</taxon>
    </lineage>
</organism>
<dbReference type="SUPFAM" id="SSF160719">
    <property type="entry name" value="gpW/gp25-like"/>
    <property type="match status" value="1"/>
</dbReference>
<evidence type="ECO:0000259" key="1">
    <source>
        <dbReference type="Pfam" id="PF04965"/>
    </source>
</evidence>
<dbReference type="RefSeq" id="WP_187428044.1">
    <property type="nucleotide sequence ID" value="NZ_CP143423.1"/>
</dbReference>
<dbReference type="Gene3D" id="3.10.450.40">
    <property type="match status" value="1"/>
</dbReference>
<gene>
    <name evidence="2" type="ORF">ROLI_001600</name>
</gene>
<protein>
    <recommendedName>
        <fullName evidence="1">IraD/Gp25-like domain-containing protein</fullName>
    </recommendedName>
</protein>
<proteinExistence type="predicted"/>
<evidence type="ECO:0000313" key="3">
    <source>
        <dbReference type="Proteomes" id="UP001318682"/>
    </source>
</evidence>
<feature type="domain" description="IraD/Gp25-like" evidence="1">
    <location>
        <begin position="30"/>
        <end position="120"/>
    </location>
</feature>
<dbReference type="InterPro" id="IPR007048">
    <property type="entry name" value="IraD/Gp25-like"/>
</dbReference>
<name>A0ABZ2BPG0_9RHOB</name>
<dbReference type="EMBL" id="CP143423">
    <property type="protein sequence ID" value="WVX47095.1"/>
    <property type="molecule type" value="Genomic_DNA"/>
</dbReference>
<keyword evidence="3" id="KW-1185">Reference proteome</keyword>
<accession>A0ABZ2BPG0</accession>
<sequence length="145" mass="16309">MAQNDPSFLGRGWSFPPRFDGYTGQAHLSHGEEDIVESLRILMETRPGERVMHPTYGCRLHDLVFAPMNGETKAAIRVAITQAILFFEPRITLKSVEVVTRDWTGGILRIALSYTVNQTNTRHNMVFPYYINEGTLVSDLPVAAT</sequence>
<dbReference type="Pfam" id="PF04965">
    <property type="entry name" value="GPW_gp25"/>
    <property type="match status" value="1"/>
</dbReference>
<reference evidence="3" key="2">
    <citation type="submission" date="2024-01" db="EMBL/GenBank/DDBJ databases">
        <title>Roseobacter fucihabitans sp. nov., isolated from the brown alga Fucus spiralis.</title>
        <authorList>
            <person name="Hahnke S."/>
            <person name="Berger M."/>
            <person name="Schlingloff A."/>
            <person name="Athale I."/>
            <person name="Neumann-Schaal M."/>
            <person name="Adenaya A."/>
            <person name="Poehlein A."/>
            <person name="Daniel R."/>
            <person name="Pertersen J."/>
            <person name="Brinkhoff T."/>
        </authorList>
    </citation>
    <scope>NUCLEOTIDE SEQUENCE [LARGE SCALE GENOMIC DNA]</scope>
    <source>
        <strain evidence="3">B14</strain>
    </source>
</reference>